<dbReference type="InterPro" id="IPR006463">
    <property type="entry name" value="MiaB_methiolase"/>
</dbReference>
<evidence type="ECO:0000259" key="7">
    <source>
        <dbReference type="PROSITE" id="PS50926"/>
    </source>
</evidence>
<evidence type="ECO:0008006" key="11">
    <source>
        <dbReference type="Google" id="ProtNLM"/>
    </source>
</evidence>
<dbReference type="PANTHER" id="PTHR43020:SF2">
    <property type="entry name" value="MITOCHONDRIAL TRNA METHYLTHIOTRANSFERASE CDK5RAP1"/>
    <property type="match status" value="1"/>
</dbReference>
<evidence type="ECO:0000256" key="6">
    <source>
        <dbReference type="ARBA" id="ARBA00023014"/>
    </source>
</evidence>
<dbReference type="InterPro" id="IPR058240">
    <property type="entry name" value="rSAM_sf"/>
</dbReference>
<keyword evidence="2" id="KW-0004">4Fe-4S</keyword>
<dbReference type="InterPro" id="IPR007197">
    <property type="entry name" value="rSAM"/>
</dbReference>
<dbReference type="GO" id="GO:0035597">
    <property type="term" value="F:tRNA-2-methylthio-N(6)-dimethylallyladenosine(37) synthase activity"/>
    <property type="evidence" value="ECO:0007669"/>
    <property type="project" value="TreeGrafter"/>
</dbReference>
<dbReference type="InterPro" id="IPR005839">
    <property type="entry name" value="Methylthiotransferase"/>
</dbReference>
<keyword evidence="4" id="KW-0479">Metal-binding</keyword>
<dbReference type="SFLD" id="SFLDS00029">
    <property type="entry name" value="Radical_SAM"/>
    <property type="match status" value="1"/>
</dbReference>
<evidence type="ECO:0000313" key="10">
    <source>
        <dbReference type="EMBL" id="KKN60272.1"/>
    </source>
</evidence>
<dbReference type="SUPFAM" id="SSF102114">
    <property type="entry name" value="Radical SAM enzymes"/>
    <property type="match status" value="1"/>
</dbReference>
<dbReference type="SMART" id="SM00729">
    <property type="entry name" value="Elp3"/>
    <property type="match status" value="1"/>
</dbReference>
<evidence type="ECO:0000256" key="4">
    <source>
        <dbReference type="ARBA" id="ARBA00022723"/>
    </source>
</evidence>
<reference evidence="10" key="1">
    <citation type="journal article" date="2015" name="Nature">
        <title>Complex archaea that bridge the gap between prokaryotes and eukaryotes.</title>
        <authorList>
            <person name="Spang A."/>
            <person name="Saw J.H."/>
            <person name="Jorgensen S.L."/>
            <person name="Zaremba-Niedzwiedzka K."/>
            <person name="Martijn J."/>
            <person name="Lind A.E."/>
            <person name="van Eijk R."/>
            <person name="Schleper C."/>
            <person name="Guy L."/>
            <person name="Ettema T.J."/>
        </authorList>
    </citation>
    <scope>NUCLEOTIDE SEQUENCE</scope>
</reference>
<dbReference type="GO" id="GO:0051539">
    <property type="term" value="F:4 iron, 4 sulfur cluster binding"/>
    <property type="evidence" value="ECO:0007669"/>
    <property type="project" value="UniProtKB-KW"/>
</dbReference>
<dbReference type="NCBIfam" id="TIGR01574">
    <property type="entry name" value="miaB-methiolase"/>
    <property type="match status" value="1"/>
</dbReference>
<dbReference type="InterPro" id="IPR020612">
    <property type="entry name" value="Methylthiotransferase_CS"/>
</dbReference>
<protein>
    <recommendedName>
        <fullName evidence="11">TRAM domain-containing protein</fullName>
    </recommendedName>
</protein>
<dbReference type="Gene3D" id="3.40.50.12160">
    <property type="entry name" value="Methylthiotransferase, N-terminal domain"/>
    <property type="match status" value="1"/>
</dbReference>
<dbReference type="PROSITE" id="PS01278">
    <property type="entry name" value="MTTASE_RADICAL"/>
    <property type="match status" value="1"/>
</dbReference>
<dbReference type="SFLD" id="SFLDG01061">
    <property type="entry name" value="methylthiotransferase"/>
    <property type="match status" value="1"/>
</dbReference>
<dbReference type="FunFam" id="3.80.30.20:FF:000001">
    <property type="entry name" value="tRNA-2-methylthio-N(6)-dimethylallyladenosine synthase 2"/>
    <property type="match status" value="1"/>
</dbReference>
<keyword evidence="5" id="KW-0408">Iron</keyword>
<dbReference type="Pfam" id="PF04055">
    <property type="entry name" value="Radical_SAM"/>
    <property type="match status" value="1"/>
</dbReference>
<keyword evidence="3" id="KW-0949">S-adenosyl-L-methionine</keyword>
<dbReference type="PROSITE" id="PS51918">
    <property type="entry name" value="RADICAL_SAM"/>
    <property type="match status" value="1"/>
</dbReference>
<dbReference type="GO" id="GO:0005829">
    <property type="term" value="C:cytosol"/>
    <property type="evidence" value="ECO:0007669"/>
    <property type="project" value="TreeGrafter"/>
</dbReference>
<dbReference type="CDD" id="cd01335">
    <property type="entry name" value="Radical_SAM"/>
    <property type="match status" value="1"/>
</dbReference>
<evidence type="ECO:0000256" key="2">
    <source>
        <dbReference type="ARBA" id="ARBA00022485"/>
    </source>
</evidence>
<sequence>MSEMMKRVYVETYGCQMNKHDAERIAGLLQAVGYVAELDVTKADLAVYYTCCVRKSADERFYGQLSSVKHKEGSIIAVGGCLAQDKGEELLKRFKKIDVVFGTQNLKELPTFINQLNGQSISDTQYLKEFNSNLPALRELKHKAWVAVNRGCDNHCSYCIVPTVRGPEVSRAIEDIETEIDQLVADNVKEVTLLGQNVNSYGKDIYSRPSFSKLLDTLGKKDINRVRFTTSHPKDLSDEILETISENENMCEHIHLPFQAGSDRVLRKMGRQYNKEGYLELVKMIRNYLPDASITTDIMVGFPTEDEKDFEDTLDIVENARFDKAFTFIYSKRDGTPAASLEDNVAYEDKLERFKRLVSLQDEISLEKNKENVGRVEELLVDSITKKDRAMLSGRTKTNKLVHFKGEASTIGSFVNVKIKEAKPFFLIGEISG</sequence>
<evidence type="ECO:0000259" key="8">
    <source>
        <dbReference type="PROSITE" id="PS51449"/>
    </source>
</evidence>
<dbReference type="Pfam" id="PF01938">
    <property type="entry name" value="TRAM"/>
    <property type="match status" value="1"/>
</dbReference>
<feature type="domain" description="MTTase N-terminal" evidence="8">
    <location>
        <begin position="6"/>
        <end position="118"/>
    </location>
</feature>
<evidence type="ECO:0000256" key="1">
    <source>
        <dbReference type="ARBA" id="ARBA00001966"/>
    </source>
</evidence>
<feature type="domain" description="Radical SAM core" evidence="9">
    <location>
        <begin position="138"/>
        <end position="367"/>
    </location>
</feature>
<dbReference type="SFLD" id="SFLDG01082">
    <property type="entry name" value="B12-binding_domain_containing"/>
    <property type="match status" value="1"/>
</dbReference>
<dbReference type="PROSITE" id="PS50926">
    <property type="entry name" value="TRAM"/>
    <property type="match status" value="1"/>
</dbReference>
<dbReference type="HAMAP" id="MF_01864">
    <property type="entry name" value="tRNA_metthiotr_MiaB"/>
    <property type="match status" value="1"/>
</dbReference>
<dbReference type="InterPro" id="IPR013848">
    <property type="entry name" value="Methylthiotransferase_N"/>
</dbReference>
<evidence type="ECO:0000256" key="3">
    <source>
        <dbReference type="ARBA" id="ARBA00022691"/>
    </source>
</evidence>
<dbReference type="Gene3D" id="3.80.30.20">
    <property type="entry name" value="tm_1862 like domain"/>
    <property type="match status" value="1"/>
</dbReference>
<evidence type="ECO:0000259" key="9">
    <source>
        <dbReference type="PROSITE" id="PS51918"/>
    </source>
</evidence>
<dbReference type="InterPro" id="IPR023404">
    <property type="entry name" value="rSAM_horseshoe"/>
</dbReference>
<dbReference type="SFLD" id="SFLDF00273">
    <property type="entry name" value="(dimethylallyl)adenosine_tRNA"/>
    <property type="match status" value="1"/>
</dbReference>
<gene>
    <name evidence="10" type="ORF">LCGC14_0533950</name>
</gene>
<organism evidence="10">
    <name type="scientific">marine sediment metagenome</name>
    <dbReference type="NCBI Taxonomy" id="412755"/>
    <lineage>
        <taxon>unclassified sequences</taxon>
        <taxon>metagenomes</taxon>
        <taxon>ecological metagenomes</taxon>
    </lineage>
</organism>
<dbReference type="PANTHER" id="PTHR43020">
    <property type="entry name" value="CDK5 REGULATORY SUBUNIT-ASSOCIATED PROTEIN 1"/>
    <property type="match status" value="1"/>
</dbReference>
<dbReference type="FunFam" id="3.40.50.12160:FF:000003">
    <property type="entry name" value="CDK5 regulatory subunit-associated protein 1"/>
    <property type="match status" value="1"/>
</dbReference>
<comment type="cofactor">
    <cofactor evidence="1">
        <name>[4Fe-4S] cluster</name>
        <dbReference type="ChEBI" id="CHEBI:49883"/>
    </cofactor>
</comment>
<dbReference type="EMBL" id="LAZR01000701">
    <property type="protein sequence ID" value="KKN60272.1"/>
    <property type="molecule type" value="Genomic_DNA"/>
</dbReference>
<dbReference type="Pfam" id="PF00919">
    <property type="entry name" value="UPF0004"/>
    <property type="match status" value="1"/>
</dbReference>
<comment type="caution">
    <text evidence="10">The sequence shown here is derived from an EMBL/GenBank/DDBJ whole genome shotgun (WGS) entry which is preliminary data.</text>
</comment>
<name>A0A0F9SDA6_9ZZZZ</name>
<dbReference type="AlphaFoldDB" id="A0A0F9SDA6"/>
<dbReference type="NCBIfam" id="TIGR00089">
    <property type="entry name" value="MiaB/RimO family radical SAM methylthiotransferase"/>
    <property type="match status" value="1"/>
</dbReference>
<evidence type="ECO:0000256" key="5">
    <source>
        <dbReference type="ARBA" id="ARBA00023004"/>
    </source>
</evidence>
<dbReference type="GO" id="GO:0046872">
    <property type="term" value="F:metal ion binding"/>
    <property type="evidence" value="ECO:0007669"/>
    <property type="project" value="UniProtKB-KW"/>
</dbReference>
<dbReference type="PROSITE" id="PS51449">
    <property type="entry name" value="MTTASE_N"/>
    <property type="match status" value="1"/>
</dbReference>
<keyword evidence="6" id="KW-0411">Iron-sulfur</keyword>
<accession>A0A0F9SDA6</accession>
<dbReference type="InterPro" id="IPR002792">
    <property type="entry name" value="TRAM_dom"/>
</dbReference>
<feature type="domain" description="TRAM" evidence="7">
    <location>
        <begin position="370"/>
        <end position="433"/>
    </location>
</feature>
<proteinExistence type="inferred from homology"/>
<dbReference type="InterPro" id="IPR038135">
    <property type="entry name" value="Methylthiotransferase_N_sf"/>
</dbReference>
<dbReference type="InterPro" id="IPR006638">
    <property type="entry name" value="Elp3/MiaA/NifB-like_rSAM"/>
</dbReference>